<name>A0ABW3E995_9ACTN</name>
<dbReference type="Proteomes" id="UP001597024">
    <property type="component" value="Unassembled WGS sequence"/>
</dbReference>
<dbReference type="PANTHER" id="PTHR43775">
    <property type="entry name" value="FATTY ACID SYNTHASE"/>
    <property type="match status" value="1"/>
</dbReference>
<dbReference type="InterPro" id="IPR001227">
    <property type="entry name" value="Ac_transferase_dom_sf"/>
</dbReference>
<feature type="domain" description="Malonyl-CoA:ACP transacylase (MAT)" evidence="2">
    <location>
        <begin position="79"/>
        <end position="172"/>
    </location>
</feature>
<keyword evidence="4" id="KW-1185">Reference proteome</keyword>
<dbReference type="GO" id="GO:0016746">
    <property type="term" value="F:acyltransferase activity"/>
    <property type="evidence" value="ECO:0007669"/>
    <property type="project" value="UniProtKB-KW"/>
</dbReference>
<keyword evidence="1" id="KW-0808">Transferase</keyword>
<proteinExistence type="predicted"/>
<gene>
    <name evidence="3" type="ORF">ACFQ08_45810</name>
</gene>
<dbReference type="Pfam" id="PF00698">
    <property type="entry name" value="Acyl_transf_1"/>
    <property type="match status" value="1"/>
</dbReference>
<sequence length="172" mass="19307">PQALPELVRGVRQELAAGVSPGDLGYTLARRRQHLESRLSVVYSSPESLDERLADYLRGEQGPYVLQDQRREGPRPELVWVFTGMGPQWWAMGRQLFESEPVYREVIEDCDREIREQAGWSLIEEMGAAEADSNMAETWLAQPANFAVQIGLAALWRSYGVHPDAIVGHSTG</sequence>
<organism evidence="3 4">
    <name type="scientific">Streptosporangium algeriense</name>
    <dbReference type="NCBI Taxonomy" id="1682748"/>
    <lineage>
        <taxon>Bacteria</taxon>
        <taxon>Bacillati</taxon>
        <taxon>Actinomycetota</taxon>
        <taxon>Actinomycetes</taxon>
        <taxon>Streptosporangiales</taxon>
        <taxon>Streptosporangiaceae</taxon>
        <taxon>Streptosporangium</taxon>
    </lineage>
</organism>
<reference evidence="4" key="1">
    <citation type="journal article" date="2019" name="Int. J. Syst. Evol. Microbiol.">
        <title>The Global Catalogue of Microorganisms (GCM) 10K type strain sequencing project: providing services to taxonomists for standard genome sequencing and annotation.</title>
        <authorList>
            <consortium name="The Broad Institute Genomics Platform"/>
            <consortium name="The Broad Institute Genome Sequencing Center for Infectious Disease"/>
            <person name="Wu L."/>
            <person name="Ma J."/>
        </authorList>
    </citation>
    <scope>NUCLEOTIDE SEQUENCE [LARGE SCALE GENOMIC DNA]</scope>
    <source>
        <strain evidence="4">CCUG 62974</strain>
    </source>
</reference>
<comment type="caution">
    <text evidence="3">The sequence shown here is derived from an EMBL/GenBank/DDBJ whole genome shotgun (WGS) entry which is preliminary data.</text>
</comment>
<evidence type="ECO:0000313" key="3">
    <source>
        <dbReference type="EMBL" id="MFD0891916.1"/>
    </source>
</evidence>
<evidence type="ECO:0000256" key="1">
    <source>
        <dbReference type="ARBA" id="ARBA00022679"/>
    </source>
</evidence>
<protein>
    <submittedName>
        <fullName evidence="3">Acyltransferase domain-containing protein</fullName>
    </submittedName>
</protein>
<dbReference type="EMBL" id="JBHTHX010003595">
    <property type="protein sequence ID" value="MFD0891916.1"/>
    <property type="molecule type" value="Genomic_DNA"/>
</dbReference>
<dbReference type="Gene3D" id="3.40.366.10">
    <property type="entry name" value="Malonyl-Coenzyme A Acyl Carrier Protein, domain 2"/>
    <property type="match status" value="1"/>
</dbReference>
<accession>A0ABW3E995</accession>
<dbReference type="InterPro" id="IPR014043">
    <property type="entry name" value="Acyl_transferase_dom"/>
</dbReference>
<evidence type="ECO:0000313" key="4">
    <source>
        <dbReference type="Proteomes" id="UP001597024"/>
    </source>
</evidence>
<dbReference type="PANTHER" id="PTHR43775:SF51">
    <property type="entry name" value="INACTIVE PHENOLPHTHIOCEROL SYNTHESIS POLYKETIDE SYNTHASE TYPE I PKS1-RELATED"/>
    <property type="match status" value="1"/>
</dbReference>
<evidence type="ECO:0000259" key="2">
    <source>
        <dbReference type="Pfam" id="PF00698"/>
    </source>
</evidence>
<feature type="non-terminal residue" evidence="3">
    <location>
        <position position="172"/>
    </location>
</feature>
<dbReference type="SUPFAM" id="SSF52151">
    <property type="entry name" value="FabD/lysophospholipase-like"/>
    <property type="match status" value="1"/>
</dbReference>
<keyword evidence="3" id="KW-0012">Acyltransferase</keyword>
<dbReference type="InterPro" id="IPR050091">
    <property type="entry name" value="PKS_NRPS_Biosynth_Enz"/>
</dbReference>
<feature type="non-terminal residue" evidence="3">
    <location>
        <position position="1"/>
    </location>
</feature>
<dbReference type="InterPro" id="IPR016035">
    <property type="entry name" value="Acyl_Trfase/lysoPLipase"/>
</dbReference>